<keyword evidence="2" id="KW-1185">Reference proteome</keyword>
<dbReference type="SUPFAM" id="SSF89796">
    <property type="entry name" value="CoA-transferase family III (CaiB/BaiF)"/>
    <property type="match status" value="1"/>
</dbReference>
<accession>A0A2S9GTV5</accession>
<name>A0A2S9GTV5_9BURK</name>
<dbReference type="AlphaFoldDB" id="A0A2S9GTV5"/>
<dbReference type="InterPro" id="IPR023606">
    <property type="entry name" value="CoA-Trfase_III_dom_1_sf"/>
</dbReference>
<dbReference type="Gene3D" id="3.40.50.10540">
    <property type="entry name" value="Crotonobetainyl-coa:carnitine coa-transferase, domain 1"/>
    <property type="match status" value="1"/>
</dbReference>
<dbReference type="InterPro" id="IPR050509">
    <property type="entry name" value="CoA-transferase_III"/>
</dbReference>
<evidence type="ECO:0000313" key="2">
    <source>
        <dbReference type="Proteomes" id="UP000237839"/>
    </source>
</evidence>
<gene>
    <name evidence="1" type="ORF">S2091_4140</name>
</gene>
<dbReference type="OrthoDB" id="8523055at2"/>
<keyword evidence="1" id="KW-0808">Transferase</keyword>
<sequence>MGVLDGIRIIEIAGIGPGPFCGMLLADMGAEVILIERPSSNKNDPLALGKNAIVNRGKKSLALDLKDPASIAAVLQLISDADALIEGMRPGVMERLGLGPEICLNANPRLVYGRMTGWGQSGPLAQAAGHDINYIALSGALWFSGTPGSAPMAPPTLVGDLGGGALYLAMGILAGILNAKRSGTGQIVDAAIVDGSANLMNLLLSAHAAGQQPFERGRGLLDGPHWYGSYVCADGHCISIGALEPQFNALLFNKLGLGEDADFKSPYDPRLWGRLRERLTALFMQQPRQHWVELLEGSDACFAPVLNPREAMAHPHSQARGIYAEHNGVLQAAPAPRFSATPASAIGAVPKCGEHSVEILRSIGLSEGEIKRLIPEV</sequence>
<dbReference type="Proteomes" id="UP000237839">
    <property type="component" value="Unassembled WGS sequence"/>
</dbReference>
<dbReference type="GO" id="GO:0016740">
    <property type="term" value="F:transferase activity"/>
    <property type="evidence" value="ECO:0007669"/>
    <property type="project" value="UniProtKB-KW"/>
</dbReference>
<dbReference type="PANTHER" id="PTHR48228">
    <property type="entry name" value="SUCCINYL-COA--D-CITRAMALATE COA-TRANSFERASE"/>
    <property type="match status" value="1"/>
</dbReference>
<dbReference type="InterPro" id="IPR003673">
    <property type="entry name" value="CoA-Trfase_fam_III"/>
</dbReference>
<dbReference type="PANTHER" id="PTHR48228:SF5">
    <property type="entry name" value="ALPHA-METHYLACYL-COA RACEMASE"/>
    <property type="match status" value="1"/>
</dbReference>
<proteinExistence type="predicted"/>
<organism evidence="1 2">
    <name type="scientific">Solimicrobium silvestre</name>
    <dbReference type="NCBI Taxonomy" id="2099400"/>
    <lineage>
        <taxon>Bacteria</taxon>
        <taxon>Pseudomonadati</taxon>
        <taxon>Pseudomonadota</taxon>
        <taxon>Betaproteobacteria</taxon>
        <taxon>Burkholderiales</taxon>
        <taxon>Oxalobacteraceae</taxon>
        <taxon>Solimicrobium</taxon>
    </lineage>
</organism>
<dbReference type="Gene3D" id="3.30.1540.10">
    <property type="entry name" value="formyl-coa transferase, domain 3"/>
    <property type="match status" value="1"/>
</dbReference>
<comment type="caution">
    <text evidence="1">The sequence shown here is derived from an EMBL/GenBank/DDBJ whole genome shotgun (WGS) entry which is preliminary data.</text>
</comment>
<dbReference type="EMBL" id="PUGF01000028">
    <property type="protein sequence ID" value="PRC91139.1"/>
    <property type="molecule type" value="Genomic_DNA"/>
</dbReference>
<reference evidence="1 2" key="1">
    <citation type="submission" date="2018-02" db="EMBL/GenBank/DDBJ databases">
        <title>Solimicrobium silvestre gen. nov., sp. nov., isolated from alpine forest soil.</title>
        <authorList>
            <person name="Margesin R."/>
            <person name="Albuquerque L."/>
            <person name="Zhang D.-C."/>
            <person name="Froufe H.J.C."/>
            <person name="Severino R."/>
            <person name="Roxo I."/>
            <person name="Egas C."/>
            <person name="Da Costa M.S."/>
        </authorList>
    </citation>
    <scope>NUCLEOTIDE SEQUENCE [LARGE SCALE GENOMIC DNA]</scope>
    <source>
        <strain evidence="1 2">S20-91</strain>
    </source>
</reference>
<protein>
    <submittedName>
        <fullName evidence="1">Putative acyl-CoA transferases/carnitine dehydratase</fullName>
    </submittedName>
</protein>
<evidence type="ECO:0000313" key="1">
    <source>
        <dbReference type="EMBL" id="PRC91139.1"/>
    </source>
</evidence>
<dbReference type="InterPro" id="IPR044855">
    <property type="entry name" value="CoA-Trfase_III_dom3_sf"/>
</dbReference>
<dbReference type="Pfam" id="PF02515">
    <property type="entry name" value="CoA_transf_3"/>
    <property type="match status" value="1"/>
</dbReference>
<dbReference type="RefSeq" id="WP_105533873.1">
    <property type="nucleotide sequence ID" value="NZ_PUGF01000028.1"/>
</dbReference>